<feature type="active site" description="Proton donor" evidence="13">
    <location>
        <position position="39"/>
    </location>
</feature>
<sequence>MALPVVRTVSHLRDAVRRWRRKNRKIALVPTMGGLHEGHLSLVRLARKNADRVIVSIFVNPTQFGPDEDFENYPRDEHGDNRLLSKAGADLVYAPSILEMYPNDFATRVEVAELTQCLCGTSRPHFFAGVTTVVTKLFLQSLPDIAVFGEKDYQQLLVIRQLVKDLNFPIEIIGGPIVREADGLAMSSRNAYLSEADRATAPQLYKVLSDMAEDLGAGRDVESTLAMGANRLRGAGFRIDYLDVRTDDTLIPLEGQVVDSARIFAAVWLGETRLIDNVPIHLIDDPVV</sequence>
<comment type="caution">
    <text evidence="14">The sequence shown here is derived from an EMBL/GenBank/DDBJ whole genome shotgun (WGS) entry which is preliminary data.</text>
</comment>
<dbReference type="Proteomes" id="UP000266273">
    <property type="component" value="Unassembled WGS sequence"/>
</dbReference>
<dbReference type="InterPro" id="IPR004821">
    <property type="entry name" value="Cyt_trans-like"/>
</dbReference>
<evidence type="ECO:0000256" key="4">
    <source>
        <dbReference type="ARBA" id="ARBA00012219"/>
    </source>
</evidence>
<keyword evidence="7 13" id="KW-0436">Ligase</keyword>
<evidence type="ECO:0000256" key="2">
    <source>
        <dbReference type="ARBA" id="ARBA00004990"/>
    </source>
</evidence>
<evidence type="ECO:0000256" key="6">
    <source>
        <dbReference type="ARBA" id="ARBA00022490"/>
    </source>
</evidence>
<dbReference type="GO" id="GO:0015940">
    <property type="term" value="P:pantothenate biosynthetic process"/>
    <property type="evidence" value="ECO:0007669"/>
    <property type="project" value="UniProtKB-UniRule"/>
</dbReference>
<dbReference type="Gene3D" id="3.30.1300.10">
    <property type="entry name" value="Pantoate-beta-alanine ligase, C-terminal domain"/>
    <property type="match status" value="1"/>
</dbReference>
<evidence type="ECO:0000256" key="10">
    <source>
        <dbReference type="ARBA" id="ARBA00022840"/>
    </source>
</evidence>
<dbReference type="InterPro" id="IPR003721">
    <property type="entry name" value="Pantoate_ligase"/>
</dbReference>
<protein>
    <recommendedName>
        <fullName evidence="5 13">Pantothenate synthetase</fullName>
        <shortName evidence="13">PS</shortName>
        <ecNumber evidence="4 13">6.3.2.1</ecNumber>
    </recommendedName>
    <alternativeName>
        <fullName evidence="13">Pantoate--beta-alanine ligase</fullName>
    </alternativeName>
    <alternativeName>
        <fullName evidence="13">Pantoate-activating enzyme</fullName>
    </alternativeName>
</protein>
<evidence type="ECO:0000256" key="7">
    <source>
        <dbReference type="ARBA" id="ARBA00022598"/>
    </source>
</evidence>
<dbReference type="RefSeq" id="WP_342634960.1">
    <property type="nucleotide sequence ID" value="NZ_QXDF01000001.1"/>
</dbReference>
<dbReference type="NCBIfam" id="TIGR00018">
    <property type="entry name" value="panC"/>
    <property type="match status" value="1"/>
</dbReference>
<evidence type="ECO:0000256" key="9">
    <source>
        <dbReference type="ARBA" id="ARBA00022741"/>
    </source>
</evidence>
<keyword evidence="10 13" id="KW-0067">ATP-binding</keyword>
<name>A0A397Q2U7_9HYPH</name>
<evidence type="ECO:0000256" key="1">
    <source>
        <dbReference type="ARBA" id="ARBA00004496"/>
    </source>
</evidence>
<dbReference type="EMBL" id="QXDF01000001">
    <property type="protein sequence ID" value="RIA55840.1"/>
    <property type="molecule type" value="Genomic_DNA"/>
</dbReference>
<evidence type="ECO:0000313" key="14">
    <source>
        <dbReference type="EMBL" id="RIA55840.1"/>
    </source>
</evidence>
<keyword evidence="8 13" id="KW-0566">Pantothenate biosynthesis</keyword>
<organism evidence="14 15">
    <name type="scientific">Dichotomicrobium thermohalophilum</name>
    <dbReference type="NCBI Taxonomy" id="933063"/>
    <lineage>
        <taxon>Bacteria</taxon>
        <taxon>Pseudomonadati</taxon>
        <taxon>Pseudomonadota</taxon>
        <taxon>Alphaproteobacteria</taxon>
        <taxon>Hyphomicrobiales</taxon>
        <taxon>Hyphomicrobiaceae</taxon>
        <taxon>Dichotomicrobium</taxon>
    </lineage>
</organism>
<comment type="catalytic activity">
    <reaction evidence="11 13">
        <text>(R)-pantoate + beta-alanine + ATP = (R)-pantothenate + AMP + diphosphate + H(+)</text>
        <dbReference type="Rhea" id="RHEA:10912"/>
        <dbReference type="ChEBI" id="CHEBI:15378"/>
        <dbReference type="ChEBI" id="CHEBI:15980"/>
        <dbReference type="ChEBI" id="CHEBI:29032"/>
        <dbReference type="ChEBI" id="CHEBI:30616"/>
        <dbReference type="ChEBI" id="CHEBI:33019"/>
        <dbReference type="ChEBI" id="CHEBI:57966"/>
        <dbReference type="ChEBI" id="CHEBI:456215"/>
        <dbReference type="EC" id="6.3.2.1"/>
    </reaction>
</comment>
<dbReference type="CDD" id="cd00560">
    <property type="entry name" value="PanC"/>
    <property type="match status" value="1"/>
</dbReference>
<evidence type="ECO:0000313" key="15">
    <source>
        <dbReference type="Proteomes" id="UP000266273"/>
    </source>
</evidence>
<evidence type="ECO:0000256" key="3">
    <source>
        <dbReference type="ARBA" id="ARBA00009256"/>
    </source>
</evidence>
<dbReference type="Gene3D" id="3.40.50.620">
    <property type="entry name" value="HUPs"/>
    <property type="match status" value="1"/>
</dbReference>
<feature type="binding site" evidence="13">
    <location>
        <begin position="149"/>
        <end position="152"/>
    </location>
    <ligand>
        <name>ATP</name>
        <dbReference type="ChEBI" id="CHEBI:30616"/>
    </ligand>
</feature>
<evidence type="ECO:0000256" key="13">
    <source>
        <dbReference type="HAMAP-Rule" id="MF_00158"/>
    </source>
</evidence>
<evidence type="ECO:0000256" key="12">
    <source>
        <dbReference type="ARBA" id="ARBA00055042"/>
    </source>
</evidence>
<dbReference type="Pfam" id="PF02569">
    <property type="entry name" value="Pantoate_ligase"/>
    <property type="match status" value="1"/>
</dbReference>
<evidence type="ECO:0000256" key="5">
    <source>
        <dbReference type="ARBA" id="ARBA00014155"/>
    </source>
</evidence>
<comment type="similarity">
    <text evidence="3 13">Belongs to the pantothenate synthetase family.</text>
</comment>
<dbReference type="FunFam" id="3.40.50.620:FF:000114">
    <property type="entry name" value="Pantothenate synthetase"/>
    <property type="match status" value="1"/>
</dbReference>
<comment type="pathway">
    <text evidence="2 13">Cofactor biosynthesis; (R)-pantothenate biosynthesis; (R)-pantothenate from (R)-pantoate and beta-alanine: step 1/1.</text>
</comment>
<feature type="binding site" evidence="13">
    <location>
        <position position="155"/>
    </location>
    <ligand>
        <name>(R)-pantoate</name>
        <dbReference type="ChEBI" id="CHEBI:15980"/>
    </ligand>
</feature>
<comment type="miscellaneous">
    <text evidence="13">The reaction proceeds by a bi uni uni bi ping pong mechanism.</text>
</comment>
<feature type="binding site" evidence="13">
    <location>
        <position position="63"/>
    </location>
    <ligand>
        <name>(R)-pantoate</name>
        <dbReference type="ChEBI" id="CHEBI:15980"/>
    </ligand>
</feature>
<feature type="binding site" evidence="13">
    <location>
        <position position="178"/>
    </location>
    <ligand>
        <name>ATP</name>
        <dbReference type="ChEBI" id="CHEBI:30616"/>
    </ligand>
</feature>
<proteinExistence type="inferred from homology"/>
<comment type="subunit">
    <text evidence="13">Homodimer.</text>
</comment>
<dbReference type="EC" id="6.3.2.1" evidence="4 13"/>
<comment type="subcellular location">
    <subcellularLocation>
        <location evidence="1 13">Cytoplasm</location>
    </subcellularLocation>
</comment>
<dbReference type="GO" id="GO:0005829">
    <property type="term" value="C:cytosol"/>
    <property type="evidence" value="ECO:0007669"/>
    <property type="project" value="TreeGrafter"/>
</dbReference>
<evidence type="ECO:0000256" key="11">
    <source>
        <dbReference type="ARBA" id="ARBA00048258"/>
    </source>
</evidence>
<keyword evidence="6 13" id="KW-0963">Cytoplasm</keyword>
<gene>
    <name evidence="13" type="primary">panC</name>
    <name evidence="14" type="ORF">BXY53_0925</name>
</gene>
<dbReference type="InterPro" id="IPR014729">
    <property type="entry name" value="Rossmann-like_a/b/a_fold"/>
</dbReference>
<comment type="function">
    <text evidence="12 13">Catalyzes the condensation of pantoate with beta-alanine in an ATP-dependent reaction via a pantoyl-adenylate intermediate.</text>
</comment>
<keyword evidence="15" id="KW-1185">Reference proteome</keyword>
<dbReference type="PANTHER" id="PTHR21299:SF1">
    <property type="entry name" value="PANTOATE--BETA-ALANINE LIGASE"/>
    <property type="match status" value="1"/>
</dbReference>
<evidence type="ECO:0000256" key="8">
    <source>
        <dbReference type="ARBA" id="ARBA00022655"/>
    </source>
</evidence>
<dbReference type="AlphaFoldDB" id="A0A397Q2U7"/>
<dbReference type="HAMAP" id="MF_00158">
    <property type="entry name" value="PanC"/>
    <property type="match status" value="1"/>
</dbReference>
<feature type="binding site" evidence="13">
    <location>
        <begin position="32"/>
        <end position="39"/>
    </location>
    <ligand>
        <name>ATP</name>
        <dbReference type="ChEBI" id="CHEBI:30616"/>
    </ligand>
</feature>
<dbReference type="GO" id="GO:0005524">
    <property type="term" value="F:ATP binding"/>
    <property type="evidence" value="ECO:0007669"/>
    <property type="project" value="UniProtKB-KW"/>
</dbReference>
<dbReference type="GO" id="GO:0004592">
    <property type="term" value="F:pantoate-beta-alanine ligase activity"/>
    <property type="evidence" value="ECO:0007669"/>
    <property type="project" value="UniProtKB-UniRule"/>
</dbReference>
<dbReference type="NCBIfam" id="TIGR00125">
    <property type="entry name" value="cyt_tran_rel"/>
    <property type="match status" value="1"/>
</dbReference>
<dbReference type="UniPathway" id="UPA00028">
    <property type="reaction ID" value="UER00005"/>
</dbReference>
<dbReference type="InterPro" id="IPR042176">
    <property type="entry name" value="Pantoate_ligase_C"/>
</dbReference>
<reference evidence="14 15" key="1">
    <citation type="submission" date="2018-08" db="EMBL/GenBank/DDBJ databases">
        <title>Genomic Encyclopedia of Archaeal and Bacterial Type Strains, Phase II (KMG-II): from individual species to whole genera.</title>
        <authorList>
            <person name="Goeker M."/>
        </authorList>
    </citation>
    <scope>NUCLEOTIDE SEQUENCE [LARGE SCALE GENOMIC DNA]</scope>
    <source>
        <strain evidence="14 15">DSM 5002</strain>
    </source>
</reference>
<dbReference type="PANTHER" id="PTHR21299">
    <property type="entry name" value="CYTIDYLATE KINASE/PANTOATE-BETA-ALANINE LIGASE"/>
    <property type="match status" value="1"/>
</dbReference>
<keyword evidence="9 13" id="KW-0547">Nucleotide-binding</keyword>
<feature type="binding site" evidence="13">
    <location>
        <begin position="186"/>
        <end position="189"/>
    </location>
    <ligand>
        <name>ATP</name>
        <dbReference type="ChEBI" id="CHEBI:30616"/>
    </ligand>
</feature>
<feature type="binding site" evidence="13">
    <location>
        <position position="63"/>
    </location>
    <ligand>
        <name>beta-alanine</name>
        <dbReference type="ChEBI" id="CHEBI:57966"/>
    </ligand>
</feature>
<dbReference type="SUPFAM" id="SSF52374">
    <property type="entry name" value="Nucleotidylyl transferase"/>
    <property type="match status" value="1"/>
</dbReference>
<accession>A0A397Q2U7</accession>